<dbReference type="GeneID" id="97669410"/>
<dbReference type="GO" id="GO:0034015">
    <property type="term" value="F:L-ribulose-5-phosphate 3-epimerase activity"/>
    <property type="evidence" value="ECO:0007669"/>
    <property type="project" value="UniProtKB-EC"/>
</dbReference>
<dbReference type="RefSeq" id="WP_055391683.1">
    <property type="nucleotide sequence ID" value="NZ_CXWA01000017.1"/>
</dbReference>
<feature type="domain" description="Xylose isomerase-like TIM barrel" evidence="2">
    <location>
        <begin position="22"/>
        <end position="245"/>
    </location>
</feature>
<proteinExistence type="predicted"/>
<dbReference type="InterPro" id="IPR013022">
    <property type="entry name" value="Xyl_isomerase-like_TIM-brl"/>
</dbReference>
<dbReference type="Gene3D" id="3.20.20.150">
    <property type="entry name" value="Divalent-metal-dependent TIM barrel enzymes"/>
    <property type="match status" value="1"/>
</dbReference>
<evidence type="ECO:0000256" key="1">
    <source>
        <dbReference type="ARBA" id="ARBA00023235"/>
    </source>
</evidence>
<dbReference type="InterPro" id="IPR036237">
    <property type="entry name" value="Xyl_isomerase-like_sf"/>
</dbReference>
<evidence type="ECO:0000313" key="4">
    <source>
        <dbReference type="Proteomes" id="UP000049983"/>
    </source>
</evidence>
<accession>A0A0M6ZKF2</accession>
<keyword evidence="1 3" id="KW-0413">Isomerase</keyword>
<dbReference type="PANTHER" id="PTHR43489">
    <property type="entry name" value="ISOMERASE"/>
    <property type="match status" value="1"/>
</dbReference>
<name>A0A0M6ZKF2_9HYPH</name>
<reference evidence="4" key="1">
    <citation type="submission" date="2015-07" db="EMBL/GenBank/DDBJ databases">
        <authorList>
            <person name="Rodrigo-Torres Lidia"/>
            <person name="Arahal R.David."/>
        </authorList>
    </citation>
    <scope>NUCLEOTIDE SEQUENCE [LARGE SCALE GENOMIC DNA]</scope>
    <source>
        <strain evidence="4">CECT 5096</strain>
    </source>
</reference>
<dbReference type="Pfam" id="PF01261">
    <property type="entry name" value="AP_endonuc_2"/>
    <property type="match status" value="1"/>
</dbReference>
<protein>
    <submittedName>
        <fullName evidence="3">L-ribulose-5-phosphate 3-epimerase UlaE</fullName>
        <ecNumber evidence="3">5.1.3.22</ecNumber>
    </submittedName>
</protein>
<keyword evidence="4" id="KW-1185">Reference proteome</keyword>
<dbReference type="EMBL" id="CXWC01000005">
    <property type="protein sequence ID" value="CTQ69083.1"/>
    <property type="molecule type" value="Genomic_DNA"/>
</dbReference>
<dbReference type="EC" id="5.1.3.22" evidence="3"/>
<dbReference type="SUPFAM" id="SSF51658">
    <property type="entry name" value="Xylose isomerase-like"/>
    <property type="match status" value="1"/>
</dbReference>
<dbReference type="OrthoDB" id="9786584at2"/>
<organism evidence="3 4">
    <name type="scientific">Roseibium album</name>
    <dbReference type="NCBI Taxonomy" id="311410"/>
    <lineage>
        <taxon>Bacteria</taxon>
        <taxon>Pseudomonadati</taxon>
        <taxon>Pseudomonadota</taxon>
        <taxon>Alphaproteobacteria</taxon>
        <taxon>Hyphomicrobiales</taxon>
        <taxon>Stappiaceae</taxon>
        <taxon>Roseibium</taxon>
    </lineage>
</organism>
<dbReference type="Proteomes" id="UP000049983">
    <property type="component" value="Unassembled WGS sequence"/>
</dbReference>
<dbReference type="InterPro" id="IPR050417">
    <property type="entry name" value="Sugar_Epim/Isomerase"/>
</dbReference>
<dbReference type="STRING" id="311410.LA5095_06050"/>
<gene>
    <name evidence="3" type="primary">ulaE</name>
    <name evidence="3" type="ORF">LA5096_02012</name>
</gene>
<evidence type="ECO:0000313" key="3">
    <source>
        <dbReference type="EMBL" id="CTQ69083.1"/>
    </source>
</evidence>
<sequence>MKLSVSSWSFPHLTLAEATEVVRALGIEAIDLGYFFKPSLDKNRVLADPEAYGTEVSASLPVQPVNLFHLFGEDLEDRNLARVRDPQHLADMRSVLKFARAASIPSVFVLPGMINPGQSRSQAIDASAEALKPLVEAGQRNETAVLIEPHLGSILNSPDITQELVHRVPGLNIVLDLSHFIAMGFCQTDIEPLASIAGHVHVRQARPGLIQSKMEEGIIDFPGLFGTLRDSGYDGWVTIEYEHEAGTNSQFDDVLSETVKMRDCFRAWTG</sequence>
<dbReference type="AlphaFoldDB" id="A0A0M6ZKF2"/>
<evidence type="ECO:0000259" key="2">
    <source>
        <dbReference type="Pfam" id="PF01261"/>
    </source>
</evidence>